<dbReference type="InParanoid" id="W5LC31"/>
<dbReference type="InterPro" id="IPR024784">
    <property type="entry name" value="TORC_M"/>
</dbReference>
<comment type="subcellular location">
    <subcellularLocation>
        <location evidence="2">Cytoplasm</location>
    </subcellularLocation>
    <subcellularLocation>
        <location evidence="1">Nucleus</location>
    </subcellularLocation>
</comment>
<evidence type="ECO:0000256" key="6">
    <source>
        <dbReference type="ARBA" id="ARBA00023015"/>
    </source>
</evidence>
<name>W5LC31_ASTMX</name>
<evidence type="ECO:0000256" key="5">
    <source>
        <dbReference type="ARBA" id="ARBA00022553"/>
    </source>
</evidence>
<accession>W5LC31</accession>
<organism evidence="14 15">
    <name type="scientific">Astyanax mexicanus</name>
    <name type="common">Blind cave fish</name>
    <name type="synonym">Astyanax fasciatus mexicanus</name>
    <dbReference type="NCBI Taxonomy" id="7994"/>
    <lineage>
        <taxon>Eukaryota</taxon>
        <taxon>Metazoa</taxon>
        <taxon>Chordata</taxon>
        <taxon>Craniata</taxon>
        <taxon>Vertebrata</taxon>
        <taxon>Euteleostomi</taxon>
        <taxon>Actinopterygii</taxon>
        <taxon>Neopterygii</taxon>
        <taxon>Teleostei</taxon>
        <taxon>Ostariophysi</taxon>
        <taxon>Characiformes</taxon>
        <taxon>Characoidei</taxon>
        <taxon>Acestrorhamphidae</taxon>
        <taxon>Acestrorhamphinae</taxon>
        <taxon>Astyanax</taxon>
    </lineage>
</organism>
<sequence>MATSNNPRKFSEKIALHNQKQAEETAAFEEVMKDLSITRAARLQLQKTQYLQLGQNRGQCYGGSLPNVNQIGNSNIDLPFQTTVLDTSRTTRHHGLVDRVYRDRNRITSPHRRPLSVDKHGRQISFSLYCPYGSVYLSPPPDTSWRRTNSDSALHQSAMNPAPPDTFVGGSQELQPKRVLLLTPPDTEEPETEMENDDQKASMHPKSHDVPGINIFPSPDQEVNTSLMPATHNTGGSLPDLTNIQFPPPLPTPLDPDDPVSFPTTSTSSSTGNLTTNLTHLGISAASHVPPSPPALSQTQPAPALTLNIDVQQQQQQPCPQQLSPTLSPTLSPQMSISQPITMDSMSLEQQLSQYSLLSLLSDLQKQQHTLPQNIRLIQLPPLTVSSSSSTPQTSLSTQSPTATSAPISSQYRNQTGSPANQSPTSPVSNQGFSPGGSPQHIPVVGSIFGDSFYEHQLASRQTNALSHQLEQFNMNMIENPSSSNSLYNQCSTLNYTQAAMMGLTGSHGNLQDTQQLGYSNHGNIPNIILTVTGESPPSLSKELTSSLAGVGDVSFDADSQFPLDELKIDPLTLDGLHMLNDPDIVLADPATEDTFRMDRL</sequence>
<feature type="compositionally biased region" description="Low complexity" evidence="10">
    <location>
        <begin position="385"/>
        <end position="411"/>
    </location>
</feature>
<feature type="compositionally biased region" description="Basic and acidic residues" evidence="10">
    <location>
        <begin position="197"/>
        <end position="207"/>
    </location>
</feature>
<feature type="compositionally biased region" description="Acidic residues" evidence="10">
    <location>
        <begin position="186"/>
        <end position="196"/>
    </location>
</feature>
<feature type="domain" description="Transducer of regulated CREB activity C-terminal" evidence="13">
    <location>
        <begin position="526"/>
        <end position="601"/>
    </location>
</feature>
<feature type="compositionally biased region" description="Low complexity" evidence="10">
    <location>
        <begin position="264"/>
        <end position="276"/>
    </location>
</feature>
<keyword evidence="8" id="KW-0804">Transcription</keyword>
<keyword evidence="9" id="KW-0539">Nucleus</keyword>
<keyword evidence="6" id="KW-0805">Transcription regulation</keyword>
<dbReference type="AlphaFoldDB" id="W5LC31"/>
<evidence type="ECO:0000313" key="14">
    <source>
        <dbReference type="Ensembl" id="ENSAMXP00000017393.2"/>
    </source>
</evidence>
<comment type="similarity">
    <text evidence="3">Belongs to the TORC family.</text>
</comment>
<keyword evidence="4" id="KW-0963">Cytoplasm</keyword>
<dbReference type="Proteomes" id="UP000018467">
    <property type="component" value="Unassembled WGS sequence"/>
</dbReference>
<evidence type="ECO:0000259" key="12">
    <source>
        <dbReference type="Pfam" id="PF12885"/>
    </source>
</evidence>
<feature type="region of interest" description="Disordered" evidence="10">
    <location>
        <begin position="244"/>
        <end position="276"/>
    </location>
</feature>
<evidence type="ECO:0000313" key="15">
    <source>
        <dbReference type="Proteomes" id="UP000018467"/>
    </source>
</evidence>
<feature type="compositionally biased region" description="Polar residues" evidence="10">
    <location>
        <begin position="323"/>
        <end position="337"/>
    </location>
</feature>
<feature type="domain" description="Transducer of regulated CREB activity N-terminal" evidence="11">
    <location>
        <begin position="6"/>
        <end position="66"/>
    </location>
</feature>
<dbReference type="Pfam" id="PF12884">
    <property type="entry name" value="TORC_N"/>
    <property type="match status" value="1"/>
</dbReference>
<dbReference type="Pfam" id="PF12885">
    <property type="entry name" value="TORC_M"/>
    <property type="match status" value="1"/>
</dbReference>
<dbReference type="GeneTree" id="ENSGT00390000010652"/>
<dbReference type="Bgee" id="ENSAMXG00000016899">
    <property type="expression patterns" value="Expressed in brain and 14 other cell types or tissues"/>
</dbReference>
<keyword evidence="5" id="KW-0597">Phosphoprotein</keyword>
<evidence type="ECO:0000259" key="13">
    <source>
        <dbReference type="Pfam" id="PF12886"/>
    </source>
</evidence>
<feature type="compositionally biased region" description="Polar residues" evidence="10">
    <location>
        <begin position="412"/>
        <end position="433"/>
    </location>
</feature>
<evidence type="ECO:0000256" key="7">
    <source>
        <dbReference type="ARBA" id="ARBA00023159"/>
    </source>
</evidence>
<feature type="domain" description="Transducer of regulated CREB activity middle" evidence="12">
    <location>
        <begin position="147"/>
        <end position="285"/>
    </location>
</feature>
<keyword evidence="7" id="KW-0010">Activator</keyword>
<dbReference type="GO" id="GO:0005737">
    <property type="term" value="C:cytoplasm"/>
    <property type="evidence" value="ECO:0007669"/>
    <property type="project" value="UniProtKB-SubCell"/>
</dbReference>
<evidence type="ECO:0000256" key="3">
    <source>
        <dbReference type="ARBA" id="ARBA00007167"/>
    </source>
</evidence>
<feature type="region of interest" description="Disordered" evidence="10">
    <location>
        <begin position="312"/>
        <end position="337"/>
    </location>
</feature>
<dbReference type="Pfam" id="PF12886">
    <property type="entry name" value="TORC_C"/>
    <property type="match status" value="1"/>
</dbReference>
<dbReference type="STRING" id="7994.ENSAMXP00000017393"/>
<dbReference type="GO" id="GO:0005634">
    <property type="term" value="C:nucleus"/>
    <property type="evidence" value="ECO:0007669"/>
    <property type="project" value="UniProtKB-SubCell"/>
</dbReference>
<feature type="region of interest" description="Disordered" evidence="10">
    <location>
        <begin position="385"/>
        <end position="441"/>
    </location>
</feature>
<reference evidence="15" key="2">
    <citation type="journal article" date="2014" name="Nat. Commun.">
        <title>The cavefish genome reveals candidate genes for eye loss.</title>
        <authorList>
            <person name="McGaugh S.E."/>
            <person name="Gross J.B."/>
            <person name="Aken B."/>
            <person name="Blin M."/>
            <person name="Borowsky R."/>
            <person name="Chalopin D."/>
            <person name="Hinaux H."/>
            <person name="Jeffery W.R."/>
            <person name="Keene A."/>
            <person name="Ma L."/>
            <person name="Minx P."/>
            <person name="Murphy D."/>
            <person name="O'Quin K.E."/>
            <person name="Retaux S."/>
            <person name="Rohner N."/>
            <person name="Searle S.M."/>
            <person name="Stahl B.A."/>
            <person name="Tabin C."/>
            <person name="Volff J.N."/>
            <person name="Yoshizawa M."/>
            <person name="Warren W.C."/>
        </authorList>
    </citation>
    <scope>NUCLEOTIDE SEQUENCE [LARGE SCALE GENOMIC DNA]</scope>
    <source>
        <strain evidence="15">female</strain>
    </source>
</reference>
<dbReference type="PANTHER" id="PTHR13589:SF14">
    <property type="entry name" value="CREB-REGULATED TRANSCRIPTION COACTIVATOR 1"/>
    <property type="match status" value="1"/>
</dbReference>
<evidence type="ECO:0000256" key="8">
    <source>
        <dbReference type="ARBA" id="ARBA00023163"/>
    </source>
</evidence>
<dbReference type="Ensembl" id="ENSAMXT00000017393.2">
    <property type="protein sequence ID" value="ENSAMXP00000017393.2"/>
    <property type="gene ID" value="ENSAMXG00000016899.2"/>
</dbReference>
<evidence type="ECO:0000259" key="11">
    <source>
        <dbReference type="Pfam" id="PF12884"/>
    </source>
</evidence>
<evidence type="ECO:0000256" key="2">
    <source>
        <dbReference type="ARBA" id="ARBA00004496"/>
    </source>
</evidence>
<proteinExistence type="inferred from homology"/>
<dbReference type="InterPro" id="IPR024785">
    <property type="entry name" value="TORC_C"/>
</dbReference>
<keyword evidence="15" id="KW-1185">Reference proteome</keyword>
<dbReference type="GO" id="GO:0008140">
    <property type="term" value="F:cAMP response element binding protein binding"/>
    <property type="evidence" value="ECO:0007669"/>
    <property type="project" value="InterPro"/>
</dbReference>
<dbReference type="PANTHER" id="PTHR13589">
    <property type="entry name" value="CREB-REGULATED TRANSCRIPTION COACTIVATOR"/>
    <property type="match status" value="1"/>
</dbReference>
<reference evidence="14" key="4">
    <citation type="submission" date="2025-09" db="UniProtKB">
        <authorList>
            <consortium name="Ensembl"/>
        </authorList>
    </citation>
    <scope>IDENTIFICATION</scope>
</reference>
<feature type="compositionally biased region" description="Low complexity" evidence="10">
    <location>
        <begin position="312"/>
        <end position="322"/>
    </location>
</feature>
<dbReference type="eggNOG" id="ENOG502QU41">
    <property type="taxonomic scope" value="Eukaryota"/>
</dbReference>
<reference evidence="14" key="3">
    <citation type="submission" date="2025-08" db="UniProtKB">
        <authorList>
            <consortium name="Ensembl"/>
        </authorList>
    </citation>
    <scope>IDENTIFICATION</scope>
</reference>
<protein>
    <submittedName>
        <fullName evidence="14">CREB regulated transcription coactivator 1</fullName>
    </submittedName>
</protein>
<dbReference type="InterPro" id="IPR024786">
    <property type="entry name" value="TORC"/>
</dbReference>
<dbReference type="HOGENOM" id="CLU_019357_2_0_1"/>
<evidence type="ECO:0000256" key="4">
    <source>
        <dbReference type="ARBA" id="ARBA00022490"/>
    </source>
</evidence>
<feature type="region of interest" description="Disordered" evidence="10">
    <location>
        <begin position="184"/>
        <end position="207"/>
    </location>
</feature>
<evidence type="ECO:0000256" key="1">
    <source>
        <dbReference type="ARBA" id="ARBA00004123"/>
    </source>
</evidence>
<reference evidence="15" key="1">
    <citation type="submission" date="2013-03" db="EMBL/GenBank/DDBJ databases">
        <authorList>
            <person name="Jeffery W."/>
            <person name="Warren W."/>
            <person name="Wilson R.K."/>
        </authorList>
    </citation>
    <scope>NUCLEOTIDE SEQUENCE</scope>
    <source>
        <strain evidence="15">female</strain>
    </source>
</reference>
<dbReference type="InterPro" id="IPR024783">
    <property type="entry name" value="TORC_N"/>
</dbReference>
<dbReference type="GO" id="GO:0045944">
    <property type="term" value="P:positive regulation of transcription by RNA polymerase II"/>
    <property type="evidence" value="ECO:0007669"/>
    <property type="project" value="TreeGrafter"/>
</dbReference>
<dbReference type="GO" id="GO:0051289">
    <property type="term" value="P:protein homotetramerization"/>
    <property type="evidence" value="ECO:0007669"/>
    <property type="project" value="InterPro"/>
</dbReference>
<evidence type="ECO:0000256" key="9">
    <source>
        <dbReference type="ARBA" id="ARBA00023242"/>
    </source>
</evidence>
<evidence type="ECO:0000256" key="10">
    <source>
        <dbReference type="SAM" id="MobiDB-lite"/>
    </source>
</evidence>